<evidence type="ECO:0000256" key="4">
    <source>
        <dbReference type="ARBA" id="ARBA00009461"/>
    </source>
</evidence>
<reference evidence="10 11" key="1">
    <citation type="journal article" date="2009" name="Nature">
        <title>Evolution of pathogenicity and sexual reproduction in eight Candida genomes.</title>
        <authorList>
            <person name="Butler G."/>
            <person name="Rasmussen M.D."/>
            <person name="Lin M.F."/>
            <person name="Santos M.A."/>
            <person name="Sakthikumar S."/>
            <person name="Munro C.A."/>
            <person name="Rheinbay E."/>
            <person name="Grabherr M."/>
            <person name="Forche A."/>
            <person name="Reedy J.L."/>
            <person name="Agrafioti I."/>
            <person name="Arnaud M.B."/>
            <person name="Bates S."/>
            <person name="Brown A.J."/>
            <person name="Brunke S."/>
            <person name="Costanzo M.C."/>
            <person name="Fitzpatrick D.A."/>
            <person name="de Groot P.W."/>
            <person name="Harris D."/>
            <person name="Hoyer L.L."/>
            <person name="Hube B."/>
            <person name="Klis F.M."/>
            <person name="Kodira C."/>
            <person name="Lennard N."/>
            <person name="Logue M.E."/>
            <person name="Martin R."/>
            <person name="Neiman A.M."/>
            <person name="Nikolaou E."/>
            <person name="Quail M.A."/>
            <person name="Quinn J."/>
            <person name="Santos M.C."/>
            <person name="Schmitzberger F.F."/>
            <person name="Sherlock G."/>
            <person name="Shah P."/>
            <person name="Silverstein K.A."/>
            <person name="Skrzypek M.S."/>
            <person name="Soll D."/>
            <person name="Staggs R."/>
            <person name="Stansfield I."/>
            <person name="Stumpf M.P."/>
            <person name="Sudbery P.E."/>
            <person name="Srikantha T."/>
            <person name="Zeng Q."/>
            <person name="Berman J."/>
            <person name="Berriman M."/>
            <person name="Heitman J."/>
            <person name="Gow N.A."/>
            <person name="Lorenz M.C."/>
            <person name="Birren B.W."/>
            <person name="Kellis M."/>
            <person name="Cuomo C.A."/>
        </authorList>
    </citation>
    <scope>NUCLEOTIDE SEQUENCE [LARGE SCALE GENOMIC DNA]</scope>
    <source>
        <strain evidence="11">ATCC 6260 / CBS 566 / DSM 6381 / JCM 1539 / NBRC 10279 / NRRL Y-324</strain>
    </source>
</reference>
<dbReference type="RefSeq" id="XP_001484000.2">
    <property type="nucleotide sequence ID" value="XM_001483950.1"/>
</dbReference>
<keyword evidence="11" id="KW-1185">Reference proteome</keyword>
<evidence type="ECO:0000256" key="3">
    <source>
        <dbReference type="ARBA" id="ARBA00004496"/>
    </source>
</evidence>
<dbReference type="Proteomes" id="UP000001997">
    <property type="component" value="Unassembled WGS sequence"/>
</dbReference>
<dbReference type="GO" id="GO:0005634">
    <property type="term" value="C:nucleus"/>
    <property type="evidence" value="ECO:0007669"/>
    <property type="project" value="UniProtKB-SubCell"/>
</dbReference>
<dbReference type="PANTHER" id="PTHR41391">
    <property type="entry name" value="RESTRICTION OF TELOMERE CAPPING PROTEIN 4"/>
    <property type="match status" value="1"/>
</dbReference>
<evidence type="ECO:0000256" key="7">
    <source>
        <dbReference type="ARBA" id="ARBA00023242"/>
    </source>
</evidence>
<feature type="compositionally biased region" description="Basic and acidic residues" evidence="8">
    <location>
        <begin position="117"/>
        <end position="128"/>
    </location>
</feature>
<dbReference type="eggNOG" id="ENOG502S1RG">
    <property type="taxonomic scope" value="Eukaryota"/>
</dbReference>
<feature type="compositionally biased region" description="Basic and acidic residues" evidence="8">
    <location>
        <begin position="63"/>
        <end position="96"/>
    </location>
</feature>
<dbReference type="AlphaFoldDB" id="A5DJD0"/>
<keyword evidence="7" id="KW-0539">Nucleus</keyword>
<dbReference type="VEuPathDB" id="FungiDB:PGUG_03381"/>
<feature type="compositionally biased region" description="Polar residues" evidence="8">
    <location>
        <begin position="143"/>
        <end position="158"/>
    </location>
</feature>
<dbReference type="InterPro" id="IPR039024">
    <property type="entry name" value="RTC4"/>
</dbReference>
<dbReference type="FunCoup" id="A5DJD0">
    <property type="interactions" value="17"/>
</dbReference>
<evidence type="ECO:0000256" key="6">
    <source>
        <dbReference type="ARBA" id="ARBA00022490"/>
    </source>
</evidence>
<dbReference type="OMA" id="THVLANE"/>
<dbReference type="SMART" id="SM01312">
    <property type="entry name" value="RTC4"/>
    <property type="match status" value="1"/>
</dbReference>
<dbReference type="PANTHER" id="PTHR41391:SF1">
    <property type="entry name" value="RESTRICTION OF TELOMERE CAPPING PROTEIN 4"/>
    <property type="match status" value="1"/>
</dbReference>
<dbReference type="OrthoDB" id="128308at2759"/>
<sequence length="372" mass="42621">MDRRFPSLSPFKKRSSPHARNVDVPSANDGYRDPRRDGKGPKRQFSQPMNTLVPLRTYKKKKKNDEIKSKRGINEGKEKEKVENEREKEEKEKMEENFQSDSDSQLIDLSLLSSSPTRDRGNELDEIAKLIQESEDEPAADTLTKSSTSQLGVPNSSTNEEDFSKDDFSSFPSLMQSLQRKVVESSTEIAERFKEYGIPKPVTSKRELAVRVDRHLQVARKVLTQKKGSSFYNSAKNISNQSLHDTMTSKEKSEIDWTIFYGGYYGLKRQLFIGNIIVSQLHDELRTSAGNCREISYWTINGFSSFVLANEVILSMIMEDFKCDREKAENIARETVDYGKAITDTRDITDDMDVGELLQEESKEFMKSISKR</sequence>
<evidence type="ECO:0000313" key="11">
    <source>
        <dbReference type="Proteomes" id="UP000001997"/>
    </source>
</evidence>
<comment type="similarity">
    <text evidence="4">Belongs to the RTC4 family.</text>
</comment>
<comment type="subcellular location">
    <subcellularLocation>
        <location evidence="3">Cytoplasm</location>
    </subcellularLocation>
    <subcellularLocation>
        <location evidence="2">Nucleus</location>
    </subcellularLocation>
</comment>
<dbReference type="KEGG" id="pgu:PGUG_03381"/>
<gene>
    <name evidence="10" type="ORF">PGUG_03381</name>
</gene>
<feature type="domain" description="Restriction of telomere capping protein 4 C-terminal" evidence="9">
    <location>
        <begin position="222"/>
        <end position="345"/>
    </location>
</feature>
<name>A5DJD0_PICGU</name>
<dbReference type="Pfam" id="PF14474">
    <property type="entry name" value="RTC4"/>
    <property type="match status" value="1"/>
</dbReference>
<dbReference type="GeneID" id="5126068"/>
<evidence type="ECO:0000313" key="10">
    <source>
        <dbReference type="EMBL" id="EDK39283.2"/>
    </source>
</evidence>
<dbReference type="GO" id="GO:0005737">
    <property type="term" value="C:cytoplasm"/>
    <property type="evidence" value="ECO:0007669"/>
    <property type="project" value="UniProtKB-SubCell"/>
</dbReference>
<dbReference type="InParanoid" id="A5DJD0"/>
<evidence type="ECO:0000256" key="5">
    <source>
        <dbReference type="ARBA" id="ARBA00015162"/>
    </source>
</evidence>
<evidence type="ECO:0000256" key="8">
    <source>
        <dbReference type="SAM" id="MobiDB-lite"/>
    </source>
</evidence>
<evidence type="ECO:0000259" key="9">
    <source>
        <dbReference type="SMART" id="SM01312"/>
    </source>
</evidence>
<protein>
    <recommendedName>
        <fullName evidence="5">Restriction of telomere capping protein 4</fullName>
    </recommendedName>
</protein>
<keyword evidence="6" id="KW-0963">Cytoplasm</keyword>
<accession>A5DJD0</accession>
<feature type="compositionally biased region" description="Basic and acidic residues" evidence="8">
    <location>
        <begin position="30"/>
        <end position="40"/>
    </location>
</feature>
<dbReference type="InterPro" id="IPR028094">
    <property type="entry name" value="RTC4_C"/>
</dbReference>
<evidence type="ECO:0000256" key="2">
    <source>
        <dbReference type="ARBA" id="ARBA00004123"/>
    </source>
</evidence>
<feature type="region of interest" description="Disordered" evidence="8">
    <location>
        <begin position="1"/>
        <end position="165"/>
    </location>
</feature>
<proteinExistence type="inferred from homology"/>
<comment type="function">
    <text evidence="1">May be involved in a process influencing telomere capping.</text>
</comment>
<dbReference type="EMBL" id="CH408158">
    <property type="protein sequence ID" value="EDK39283.2"/>
    <property type="molecule type" value="Genomic_DNA"/>
</dbReference>
<organism evidence="10 11">
    <name type="scientific">Meyerozyma guilliermondii (strain ATCC 6260 / CBS 566 / DSM 6381 / JCM 1539 / NBRC 10279 / NRRL Y-324)</name>
    <name type="common">Yeast</name>
    <name type="synonym">Candida guilliermondii</name>
    <dbReference type="NCBI Taxonomy" id="294746"/>
    <lineage>
        <taxon>Eukaryota</taxon>
        <taxon>Fungi</taxon>
        <taxon>Dikarya</taxon>
        <taxon>Ascomycota</taxon>
        <taxon>Saccharomycotina</taxon>
        <taxon>Pichiomycetes</taxon>
        <taxon>Debaryomycetaceae</taxon>
        <taxon>Meyerozyma</taxon>
    </lineage>
</organism>
<feature type="compositionally biased region" description="Low complexity" evidence="8">
    <location>
        <begin position="99"/>
        <end position="115"/>
    </location>
</feature>
<evidence type="ECO:0000256" key="1">
    <source>
        <dbReference type="ARBA" id="ARBA00002738"/>
    </source>
</evidence>
<dbReference type="HOGENOM" id="CLU_049922_0_0_1"/>